<dbReference type="Proteomes" id="UP000694844">
    <property type="component" value="Chromosome 3"/>
</dbReference>
<name>A0A8B8CYF5_CRAVI</name>
<dbReference type="KEGG" id="cvn:111122899"/>
<keyword evidence="1" id="KW-1185">Reference proteome</keyword>
<organism evidence="1 2">
    <name type="scientific">Crassostrea virginica</name>
    <name type="common">Eastern oyster</name>
    <dbReference type="NCBI Taxonomy" id="6565"/>
    <lineage>
        <taxon>Eukaryota</taxon>
        <taxon>Metazoa</taxon>
        <taxon>Spiralia</taxon>
        <taxon>Lophotrochozoa</taxon>
        <taxon>Mollusca</taxon>
        <taxon>Bivalvia</taxon>
        <taxon>Autobranchia</taxon>
        <taxon>Pteriomorphia</taxon>
        <taxon>Ostreida</taxon>
        <taxon>Ostreoidea</taxon>
        <taxon>Ostreidae</taxon>
        <taxon>Crassostrea</taxon>
    </lineage>
</organism>
<dbReference type="AlphaFoldDB" id="A0A8B8CYF5"/>
<gene>
    <name evidence="2" type="primary">LOC111122899</name>
</gene>
<dbReference type="OrthoDB" id="10023911at2759"/>
<reference evidence="2" key="1">
    <citation type="submission" date="2025-08" db="UniProtKB">
        <authorList>
            <consortium name="RefSeq"/>
        </authorList>
    </citation>
    <scope>IDENTIFICATION</scope>
    <source>
        <tissue evidence="2">Whole sample</tissue>
    </source>
</reference>
<dbReference type="GeneID" id="111122899"/>
<accession>A0A8B8CYF5</accession>
<protein>
    <submittedName>
        <fullName evidence="2">Uncharacterized protein LOC111122899</fullName>
    </submittedName>
</protein>
<evidence type="ECO:0000313" key="2">
    <source>
        <dbReference type="RefSeq" id="XP_022320640.1"/>
    </source>
</evidence>
<evidence type="ECO:0000313" key="1">
    <source>
        <dbReference type="Proteomes" id="UP000694844"/>
    </source>
</evidence>
<proteinExistence type="predicted"/>
<dbReference type="RefSeq" id="XP_022320640.1">
    <property type="nucleotide sequence ID" value="XM_022464932.1"/>
</dbReference>
<sequence>MASKKQIKYPPEQVDPLEMLSANQHKIGHGVEEALDAAENAITSESKKKKFGPLLSNFDTGNEVQLVSKISGRTLRIAESPSGKLIVDGRGDIGEHAWNAVWSVINEGHNQVRLHNHNNFLAIVNGQTTVIHVPEESKHDRLETLLLLVLDPESFVALESVKEPEKCVGVEGNGSLKSPENCYSSDDHAMFGVHLIKKTS</sequence>